<keyword evidence="1" id="KW-1133">Transmembrane helix</keyword>
<evidence type="ECO:0000313" key="2">
    <source>
        <dbReference type="EMBL" id="QHU00934.1"/>
    </source>
</evidence>
<dbReference type="EMBL" id="MN740331">
    <property type="protein sequence ID" value="QHU00934.1"/>
    <property type="molecule type" value="Genomic_DNA"/>
</dbReference>
<evidence type="ECO:0000256" key="1">
    <source>
        <dbReference type="SAM" id="Phobius"/>
    </source>
</evidence>
<dbReference type="AlphaFoldDB" id="A0A6C0JBD7"/>
<keyword evidence="1" id="KW-0812">Transmembrane</keyword>
<proteinExistence type="predicted"/>
<name>A0A6C0JBD7_9ZZZZ</name>
<sequence length="86" mass="9629">MSNTSVLKHEYIYPPIRSFIPSVLVFGIGAAMHLTLLYKRPHKAIEPFGIGWGTFAALILSLNTHMTKITTSTHSRTCLSDKNEQQ</sequence>
<reference evidence="2" key="1">
    <citation type="journal article" date="2020" name="Nature">
        <title>Giant virus diversity and host interactions through global metagenomics.</title>
        <authorList>
            <person name="Schulz F."/>
            <person name="Roux S."/>
            <person name="Paez-Espino D."/>
            <person name="Jungbluth S."/>
            <person name="Walsh D.A."/>
            <person name="Denef V.J."/>
            <person name="McMahon K.D."/>
            <person name="Konstantinidis K.T."/>
            <person name="Eloe-Fadrosh E.A."/>
            <person name="Kyrpides N.C."/>
            <person name="Woyke T."/>
        </authorList>
    </citation>
    <scope>NUCLEOTIDE SEQUENCE</scope>
    <source>
        <strain evidence="2">GVMAG-M-3300025860-20</strain>
    </source>
</reference>
<organism evidence="2">
    <name type="scientific">viral metagenome</name>
    <dbReference type="NCBI Taxonomy" id="1070528"/>
    <lineage>
        <taxon>unclassified sequences</taxon>
        <taxon>metagenomes</taxon>
        <taxon>organismal metagenomes</taxon>
    </lineage>
</organism>
<keyword evidence="1" id="KW-0472">Membrane</keyword>
<protein>
    <submittedName>
        <fullName evidence="2">Uncharacterized protein</fullName>
    </submittedName>
</protein>
<feature type="transmembrane region" description="Helical" evidence="1">
    <location>
        <begin position="20"/>
        <end position="38"/>
    </location>
</feature>
<accession>A0A6C0JBD7</accession>